<reference evidence="2 3" key="1">
    <citation type="submission" date="2018-12" db="EMBL/GenBank/DDBJ databases">
        <title>Glycomyces sp. YIM 121974 draft genome.</title>
        <authorList>
            <person name="Li Q."/>
        </authorList>
    </citation>
    <scope>NUCLEOTIDE SEQUENCE [LARGE SCALE GENOMIC DNA]</scope>
    <source>
        <strain evidence="2 3">YIM 121974</strain>
    </source>
</reference>
<comment type="caution">
    <text evidence="2">The sequence shown here is derived from an EMBL/GenBank/DDBJ whole genome shotgun (WGS) entry which is preliminary data.</text>
</comment>
<dbReference type="AlphaFoldDB" id="A0A426V0V6"/>
<dbReference type="PANTHER" id="PTHR11803">
    <property type="entry name" value="2-IMINOBUTANOATE/2-IMINOPROPANOATE DEAMINASE RIDA"/>
    <property type="match status" value="1"/>
</dbReference>
<dbReference type="GO" id="GO:0019239">
    <property type="term" value="F:deaminase activity"/>
    <property type="evidence" value="ECO:0007669"/>
    <property type="project" value="TreeGrafter"/>
</dbReference>
<dbReference type="InterPro" id="IPR035959">
    <property type="entry name" value="RutC-like_sf"/>
</dbReference>
<protein>
    <submittedName>
        <fullName evidence="2">RidA family protein</fullName>
    </submittedName>
</protein>
<gene>
    <name evidence="2" type="ORF">EIW28_07725</name>
</gene>
<dbReference type="SUPFAM" id="SSF55298">
    <property type="entry name" value="YjgF-like"/>
    <property type="match status" value="1"/>
</dbReference>
<dbReference type="CDD" id="cd00448">
    <property type="entry name" value="YjgF_YER057c_UK114_family"/>
    <property type="match status" value="1"/>
</dbReference>
<dbReference type="InterPro" id="IPR006175">
    <property type="entry name" value="YjgF/YER057c/UK114"/>
</dbReference>
<comment type="similarity">
    <text evidence="1">Belongs to the RutC family.</text>
</comment>
<sequence length="127" mass="13406">MVVVTSNPRTFTDTRIAYGPLLFISGQVPVADDGAVPPDIAGQTALVFAKIAGHLAAHDLDWNAVVKVTYFLRDIGDLQAFREAALAALPAARPTASLVEVSALIDPRFLIEIEAVADLGARGDARP</sequence>
<dbReference type="GO" id="GO:0005829">
    <property type="term" value="C:cytosol"/>
    <property type="evidence" value="ECO:0007669"/>
    <property type="project" value="TreeGrafter"/>
</dbReference>
<dbReference type="Proteomes" id="UP000277256">
    <property type="component" value="Unassembled WGS sequence"/>
</dbReference>
<dbReference type="Pfam" id="PF01042">
    <property type="entry name" value="Ribonuc_L-PSP"/>
    <property type="match status" value="1"/>
</dbReference>
<dbReference type="PANTHER" id="PTHR11803:SF58">
    <property type="entry name" value="PROTEIN HMF1-RELATED"/>
    <property type="match status" value="1"/>
</dbReference>
<name>A0A426V0V6_9ACTN</name>
<evidence type="ECO:0000256" key="1">
    <source>
        <dbReference type="ARBA" id="ARBA00010552"/>
    </source>
</evidence>
<keyword evidence="3" id="KW-1185">Reference proteome</keyword>
<proteinExistence type="inferred from homology"/>
<dbReference type="EMBL" id="RSEB01000002">
    <property type="protein sequence ID" value="RRS00445.1"/>
    <property type="molecule type" value="Genomic_DNA"/>
</dbReference>
<evidence type="ECO:0000313" key="2">
    <source>
        <dbReference type="EMBL" id="RRS00445.1"/>
    </source>
</evidence>
<dbReference type="Gene3D" id="3.30.1330.40">
    <property type="entry name" value="RutC-like"/>
    <property type="match status" value="1"/>
</dbReference>
<accession>A0A426V0V6</accession>
<dbReference type="OrthoDB" id="3212792at2"/>
<evidence type="ECO:0000313" key="3">
    <source>
        <dbReference type="Proteomes" id="UP000277256"/>
    </source>
</evidence>
<organism evidence="2 3">
    <name type="scientific">Glycomyces terrestris</name>
    <dbReference type="NCBI Taxonomy" id="2493553"/>
    <lineage>
        <taxon>Bacteria</taxon>
        <taxon>Bacillati</taxon>
        <taxon>Actinomycetota</taxon>
        <taxon>Actinomycetes</taxon>
        <taxon>Glycomycetales</taxon>
        <taxon>Glycomycetaceae</taxon>
        <taxon>Glycomyces</taxon>
    </lineage>
</organism>